<dbReference type="Pfam" id="PF08492">
    <property type="entry name" value="SRP72"/>
    <property type="match status" value="1"/>
</dbReference>
<comment type="similarity">
    <text evidence="3">Belongs to the SRP72 family.</text>
</comment>
<sequence length="328" mass="35316">MASKPSSRQKVVKPSSTPARKQQKPAPAKKQPLSNEDRLKRLFTSLCAQIDGGYFVNAIKTCDKILRVDPRDQDALQTKLFLLLQTERYVAALSLISGVNENGGQSQDDAFAFEKAYTLHRLHREDEVTDVLKSLKEKGVEENRGVSHMEAQLAYREGEYQTAYDLYNTLLDTAEPHSDEQADILTNLSAAQAHLDFLTSDYLTSLSALPQSITDSLESAPPPAVLAPSIPTAAAQSRDAPQPQAPQKKPRTRRIPKGVVPGVTPLPDPERWLKKSERSSFLQAHARRRGRGGGGATQGVVETPGATAGGGGGGGGGGASKGKKKGKK</sequence>
<feature type="compositionally biased region" description="Low complexity" evidence="9">
    <location>
        <begin position="18"/>
        <end position="32"/>
    </location>
</feature>
<keyword evidence="6" id="KW-0256">Endoplasmic reticulum</keyword>
<comment type="subcellular location">
    <subcellularLocation>
        <location evidence="2">Cytoplasm</location>
    </subcellularLocation>
    <subcellularLocation>
        <location evidence="1">Endoplasmic reticulum</location>
    </subcellularLocation>
</comment>
<dbReference type="PANTHER" id="PTHR14094">
    <property type="entry name" value="SIGNAL RECOGNITION PARTICLE 72"/>
    <property type="match status" value="1"/>
</dbReference>
<organism evidence="11 12">
    <name type="scientific">Rhodofomes roseus</name>
    <dbReference type="NCBI Taxonomy" id="34475"/>
    <lineage>
        <taxon>Eukaryota</taxon>
        <taxon>Fungi</taxon>
        <taxon>Dikarya</taxon>
        <taxon>Basidiomycota</taxon>
        <taxon>Agaricomycotina</taxon>
        <taxon>Agaricomycetes</taxon>
        <taxon>Polyporales</taxon>
        <taxon>Rhodofomes</taxon>
    </lineage>
</organism>
<keyword evidence="12" id="KW-1185">Reference proteome</keyword>
<dbReference type="Gene3D" id="1.25.40.10">
    <property type="entry name" value="Tetratricopeptide repeat domain"/>
    <property type="match status" value="1"/>
</dbReference>
<keyword evidence="7" id="KW-0733">Signal recognition particle</keyword>
<feature type="compositionally biased region" description="Gly residues" evidence="9">
    <location>
        <begin position="307"/>
        <end position="320"/>
    </location>
</feature>
<gene>
    <name evidence="11" type="ORF">C8Q71DRAFT_183078</name>
</gene>
<evidence type="ECO:0000256" key="4">
    <source>
        <dbReference type="ARBA" id="ARBA00018350"/>
    </source>
</evidence>
<dbReference type="PANTHER" id="PTHR14094:SF9">
    <property type="entry name" value="SIGNAL RECOGNITION PARTICLE SUBUNIT SRP72"/>
    <property type="match status" value="1"/>
</dbReference>
<accession>A0ABQ8K807</accession>
<evidence type="ECO:0000256" key="3">
    <source>
        <dbReference type="ARBA" id="ARBA00007676"/>
    </source>
</evidence>
<dbReference type="RefSeq" id="XP_047776178.1">
    <property type="nucleotide sequence ID" value="XM_047916820.1"/>
</dbReference>
<keyword evidence="8" id="KW-0687">Ribonucleoprotein</keyword>
<dbReference type="InterPro" id="IPR026270">
    <property type="entry name" value="SRP72"/>
</dbReference>
<proteinExistence type="inferred from homology"/>
<evidence type="ECO:0000256" key="6">
    <source>
        <dbReference type="ARBA" id="ARBA00022824"/>
    </source>
</evidence>
<comment type="caution">
    <text evidence="11">The sequence shown here is derived from an EMBL/GenBank/DDBJ whole genome shotgun (WGS) entry which is preliminary data.</text>
</comment>
<feature type="region of interest" description="Disordered" evidence="9">
    <location>
        <begin position="1"/>
        <end position="35"/>
    </location>
</feature>
<evidence type="ECO:0000256" key="2">
    <source>
        <dbReference type="ARBA" id="ARBA00004496"/>
    </source>
</evidence>
<evidence type="ECO:0000256" key="1">
    <source>
        <dbReference type="ARBA" id="ARBA00004240"/>
    </source>
</evidence>
<feature type="region of interest" description="Disordered" evidence="9">
    <location>
        <begin position="232"/>
        <end position="328"/>
    </location>
</feature>
<protein>
    <recommendedName>
        <fullName evidence="4">Signal recognition particle subunit SRP72</fullName>
    </recommendedName>
</protein>
<feature type="compositionally biased region" description="Polar residues" evidence="9">
    <location>
        <begin position="1"/>
        <end position="17"/>
    </location>
</feature>
<dbReference type="InterPro" id="IPR013699">
    <property type="entry name" value="Signal_recog_part_SRP72_RNA-bd"/>
</dbReference>
<keyword evidence="5" id="KW-0963">Cytoplasm</keyword>
<evidence type="ECO:0000259" key="10">
    <source>
        <dbReference type="Pfam" id="PF08492"/>
    </source>
</evidence>
<evidence type="ECO:0000256" key="9">
    <source>
        <dbReference type="SAM" id="MobiDB-lite"/>
    </source>
</evidence>
<feature type="domain" description="Signal recognition particle SRP72 subunit RNA-binding" evidence="10">
    <location>
        <begin position="242"/>
        <end position="281"/>
    </location>
</feature>
<dbReference type="EMBL" id="JADCUA010000018">
    <property type="protein sequence ID" value="KAH9833438.1"/>
    <property type="molecule type" value="Genomic_DNA"/>
</dbReference>
<reference evidence="11 12" key="1">
    <citation type="journal article" date="2021" name="Environ. Microbiol.">
        <title>Gene family expansions and transcriptome signatures uncover fungal adaptations to wood decay.</title>
        <authorList>
            <person name="Hage H."/>
            <person name="Miyauchi S."/>
            <person name="Viragh M."/>
            <person name="Drula E."/>
            <person name="Min B."/>
            <person name="Chaduli D."/>
            <person name="Navarro D."/>
            <person name="Favel A."/>
            <person name="Norest M."/>
            <person name="Lesage-Meessen L."/>
            <person name="Balint B."/>
            <person name="Merenyi Z."/>
            <person name="de Eugenio L."/>
            <person name="Morin E."/>
            <person name="Martinez A.T."/>
            <person name="Baldrian P."/>
            <person name="Stursova M."/>
            <person name="Martinez M.J."/>
            <person name="Novotny C."/>
            <person name="Magnuson J.K."/>
            <person name="Spatafora J.W."/>
            <person name="Maurice S."/>
            <person name="Pangilinan J."/>
            <person name="Andreopoulos W."/>
            <person name="LaButti K."/>
            <person name="Hundley H."/>
            <person name="Na H."/>
            <person name="Kuo A."/>
            <person name="Barry K."/>
            <person name="Lipzen A."/>
            <person name="Henrissat B."/>
            <person name="Riley R."/>
            <person name="Ahrendt S."/>
            <person name="Nagy L.G."/>
            <person name="Grigoriev I.V."/>
            <person name="Martin F."/>
            <person name="Rosso M.N."/>
        </authorList>
    </citation>
    <scope>NUCLEOTIDE SEQUENCE [LARGE SCALE GENOMIC DNA]</scope>
    <source>
        <strain evidence="11 12">CIRM-BRFM 1785</strain>
    </source>
</reference>
<feature type="compositionally biased region" description="Basic and acidic residues" evidence="9">
    <location>
        <begin position="268"/>
        <end position="278"/>
    </location>
</feature>
<evidence type="ECO:0000313" key="11">
    <source>
        <dbReference type="EMBL" id="KAH9833438.1"/>
    </source>
</evidence>
<dbReference type="Proteomes" id="UP000814176">
    <property type="component" value="Unassembled WGS sequence"/>
</dbReference>
<evidence type="ECO:0000256" key="8">
    <source>
        <dbReference type="ARBA" id="ARBA00023274"/>
    </source>
</evidence>
<evidence type="ECO:0000256" key="7">
    <source>
        <dbReference type="ARBA" id="ARBA00023135"/>
    </source>
</evidence>
<evidence type="ECO:0000256" key="5">
    <source>
        <dbReference type="ARBA" id="ARBA00022490"/>
    </source>
</evidence>
<evidence type="ECO:0000313" key="12">
    <source>
        <dbReference type="Proteomes" id="UP000814176"/>
    </source>
</evidence>
<name>A0ABQ8K807_9APHY</name>
<dbReference type="InterPro" id="IPR011990">
    <property type="entry name" value="TPR-like_helical_dom_sf"/>
</dbReference>
<dbReference type="GeneID" id="71997552"/>